<dbReference type="PROSITE" id="PS50144">
    <property type="entry name" value="MATH"/>
    <property type="match status" value="2"/>
</dbReference>
<dbReference type="Gramene" id="KFK39376">
    <property type="protein sequence ID" value="KFK39376"/>
    <property type="gene ID" value="AALP_AA3G236700"/>
</dbReference>
<dbReference type="Pfam" id="PF22486">
    <property type="entry name" value="MATH_2"/>
    <property type="match status" value="2"/>
</dbReference>
<sequence length="362" mass="41854">MTTYYTNTIYVAYLLFCLFITSSTSTRSFIQQFTDDFNTTLQQEVEAGPIQNLNHEIYSRVSALNPVRGFRDSRPSSYSIQMDSYNTLFKHNAATYESRPFAVGGYNWKLIVNIGNLWDMYVSVYVVIDSSTPIAPQQEVHADLRFYIYNKNERKYFTIQDTDVWKFSASRTKWGFPQVFSVDTFKDTKNGYVYDGDKCEFGVDVIIPSVFQKSEVVSITESFSNPKFTWGIQRISMQLKDSYPSDKFSIGGRDWSLLVYPNGYGSTPIQTLTLFLILNWNEKFSPFEKVFVEVILRVVNQRQLKDSTSQFCFWYSRVATMTGSYMISLSDLRDPSKGFIVNDFLKLEVEILAMSSTKFLPN</sequence>
<feature type="domain" description="MATH" evidence="1">
    <location>
        <begin position="75"/>
        <end position="205"/>
    </location>
</feature>
<dbReference type="PANTHER" id="PTHR46162">
    <property type="entry name" value="TRAF-LIKE FAMILY PROTEIN"/>
    <property type="match status" value="1"/>
</dbReference>
<evidence type="ECO:0000313" key="3">
    <source>
        <dbReference type="Proteomes" id="UP000029120"/>
    </source>
</evidence>
<proteinExistence type="predicted"/>
<dbReference type="Proteomes" id="UP000029120">
    <property type="component" value="Chromosome 3"/>
</dbReference>
<feature type="domain" description="MATH" evidence="1">
    <location>
        <begin position="225"/>
        <end position="351"/>
    </location>
</feature>
<keyword evidence="3" id="KW-1185">Reference proteome</keyword>
<dbReference type="eggNOG" id="KOG1987">
    <property type="taxonomic scope" value="Eukaryota"/>
</dbReference>
<dbReference type="AlphaFoldDB" id="A0A087HB74"/>
<dbReference type="InterPro" id="IPR008974">
    <property type="entry name" value="TRAF-like"/>
</dbReference>
<dbReference type="Gene3D" id="2.60.210.10">
    <property type="entry name" value="Apoptosis, Tumor Necrosis Factor Receptor Associated Protein 2, Chain A"/>
    <property type="match status" value="2"/>
</dbReference>
<dbReference type="SUPFAM" id="SSF49599">
    <property type="entry name" value="TRAF domain-like"/>
    <property type="match status" value="2"/>
</dbReference>
<dbReference type="OMA" id="PINHWIN"/>
<protein>
    <recommendedName>
        <fullName evidence="1">MATH domain-containing protein</fullName>
    </recommendedName>
</protein>
<dbReference type="CDD" id="cd00121">
    <property type="entry name" value="MATH"/>
    <property type="match status" value="2"/>
</dbReference>
<dbReference type="EMBL" id="CM002871">
    <property type="protein sequence ID" value="KFK39376.1"/>
    <property type="molecule type" value="Genomic_DNA"/>
</dbReference>
<dbReference type="InterPro" id="IPR002083">
    <property type="entry name" value="MATH/TRAF_dom"/>
</dbReference>
<organism evidence="2 3">
    <name type="scientific">Arabis alpina</name>
    <name type="common">Alpine rock-cress</name>
    <dbReference type="NCBI Taxonomy" id="50452"/>
    <lineage>
        <taxon>Eukaryota</taxon>
        <taxon>Viridiplantae</taxon>
        <taxon>Streptophyta</taxon>
        <taxon>Embryophyta</taxon>
        <taxon>Tracheophyta</taxon>
        <taxon>Spermatophyta</taxon>
        <taxon>Magnoliopsida</taxon>
        <taxon>eudicotyledons</taxon>
        <taxon>Gunneridae</taxon>
        <taxon>Pentapetalae</taxon>
        <taxon>rosids</taxon>
        <taxon>malvids</taxon>
        <taxon>Brassicales</taxon>
        <taxon>Brassicaceae</taxon>
        <taxon>Arabideae</taxon>
        <taxon>Arabis</taxon>
    </lineage>
</organism>
<dbReference type="PANTHER" id="PTHR46162:SF43">
    <property type="entry name" value="TRAF-LIKE FAMILY PROTEIN"/>
    <property type="match status" value="1"/>
</dbReference>
<evidence type="ECO:0000313" key="2">
    <source>
        <dbReference type="EMBL" id="KFK39376.1"/>
    </source>
</evidence>
<name>A0A087HB74_ARAAL</name>
<accession>A0A087HB74</accession>
<reference evidence="3" key="1">
    <citation type="journal article" date="2015" name="Nat. Plants">
        <title>Genome expansion of Arabis alpina linked with retrotransposition and reduced symmetric DNA methylation.</title>
        <authorList>
            <person name="Willing E.M."/>
            <person name="Rawat V."/>
            <person name="Mandakova T."/>
            <person name="Maumus F."/>
            <person name="James G.V."/>
            <person name="Nordstroem K.J."/>
            <person name="Becker C."/>
            <person name="Warthmann N."/>
            <person name="Chica C."/>
            <person name="Szarzynska B."/>
            <person name="Zytnicki M."/>
            <person name="Albani M.C."/>
            <person name="Kiefer C."/>
            <person name="Bergonzi S."/>
            <person name="Castaings L."/>
            <person name="Mateos J.L."/>
            <person name="Berns M.C."/>
            <person name="Bujdoso N."/>
            <person name="Piofczyk T."/>
            <person name="de Lorenzo L."/>
            <person name="Barrero-Sicilia C."/>
            <person name="Mateos I."/>
            <person name="Piednoel M."/>
            <person name="Hagmann J."/>
            <person name="Chen-Min-Tao R."/>
            <person name="Iglesias-Fernandez R."/>
            <person name="Schuster S.C."/>
            <person name="Alonso-Blanco C."/>
            <person name="Roudier F."/>
            <person name="Carbonero P."/>
            <person name="Paz-Ares J."/>
            <person name="Davis S.J."/>
            <person name="Pecinka A."/>
            <person name="Quesneville H."/>
            <person name="Colot V."/>
            <person name="Lysak M.A."/>
            <person name="Weigel D."/>
            <person name="Coupland G."/>
            <person name="Schneeberger K."/>
        </authorList>
    </citation>
    <scope>NUCLEOTIDE SEQUENCE [LARGE SCALE GENOMIC DNA]</scope>
    <source>
        <strain evidence="3">cv. Pajares</strain>
    </source>
</reference>
<evidence type="ECO:0000259" key="1">
    <source>
        <dbReference type="PROSITE" id="PS50144"/>
    </source>
</evidence>
<gene>
    <name evidence="2" type="ordered locus">AALP_Aa3g236700</name>
</gene>
<dbReference type="OrthoDB" id="192247at2759"/>